<dbReference type="RefSeq" id="WP_390293296.1">
    <property type="nucleotide sequence ID" value="NZ_JBHSFU010000003.1"/>
</dbReference>
<evidence type="ECO:0000313" key="1">
    <source>
        <dbReference type="EMBL" id="MFC4557350.1"/>
    </source>
</evidence>
<proteinExistence type="predicted"/>
<dbReference type="EMBL" id="JBHSFU010000003">
    <property type="protein sequence ID" value="MFC4557350.1"/>
    <property type="molecule type" value="Genomic_DNA"/>
</dbReference>
<comment type="caution">
    <text evidence="1">The sequence shown here is derived from an EMBL/GenBank/DDBJ whole genome shotgun (WGS) entry which is preliminary data.</text>
</comment>
<name>A0ABV9DEW5_9BACI</name>
<sequence>MGILKEADENFYGVDRKEFAGSLAKLNDQLRLIEQKLTVFTDNEINRLYRIRRSELSHLRVRLENSRLNKEDGSSAQTKKLS</sequence>
<evidence type="ECO:0000313" key="2">
    <source>
        <dbReference type="Proteomes" id="UP001595989"/>
    </source>
</evidence>
<organism evidence="1 2">
    <name type="scientific">Virgibacillus kekensis</name>
    <dbReference type="NCBI Taxonomy" id="202261"/>
    <lineage>
        <taxon>Bacteria</taxon>
        <taxon>Bacillati</taxon>
        <taxon>Bacillota</taxon>
        <taxon>Bacilli</taxon>
        <taxon>Bacillales</taxon>
        <taxon>Bacillaceae</taxon>
        <taxon>Virgibacillus</taxon>
    </lineage>
</organism>
<accession>A0ABV9DEW5</accession>
<gene>
    <name evidence="1" type="ORF">ACFO3D_03905</name>
</gene>
<dbReference type="Proteomes" id="UP001595989">
    <property type="component" value="Unassembled WGS sequence"/>
</dbReference>
<reference evidence="2" key="1">
    <citation type="journal article" date="2019" name="Int. J. Syst. Evol. Microbiol.">
        <title>The Global Catalogue of Microorganisms (GCM) 10K type strain sequencing project: providing services to taxonomists for standard genome sequencing and annotation.</title>
        <authorList>
            <consortium name="The Broad Institute Genomics Platform"/>
            <consortium name="The Broad Institute Genome Sequencing Center for Infectious Disease"/>
            <person name="Wu L."/>
            <person name="Ma J."/>
        </authorList>
    </citation>
    <scope>NUCLEOTIDE SEQUENCE [LARGE SCALE GENOMIC DNA]</scope>
    <source>
        <strain evidence="2">CGMCC 4.7426</strain>
    </source>
</reference>
<keyword evidence="2" id="KW-1185">Reference proteome</keyword>
<protein>
    <submittedName>
        <fullName evidence="1">Uncharacterized protein</fullName>
    </submittedName>
</protein>